<accession>A0ABR4BSZ9</accession>
<feature type="region of interest" description="Disordered" evidence="1">
    <location>
        <begin position="25"/>
        <end position="78"/>
    </location>
</feature>
<evidence type="ECO:0000313" key="2">
    <source>
        <dbReference type="EMBL" id="KAL2060226.1"/>
    </source>
</evidence>
<feature type="compositionally biased region" description="Polar residues" evidence="1">
    <location>
        <begin position="64"/>
        <end position="78"/>
    </location>
</feature>
<evidence type="ECO:0000313" key="3">
    <source>
        <dbReference type="Proteomes" id="UP001595075"/>
    </source>
</evidence>
<sequence>MLCKYLLCSPVTIYSAQLRSAYIPMNKDNGTKRTTPTPGDVQRLKKLNSRQYAPENNINDDRTTTLFNNPPSLSYTCK</sequence>
<name>A0ABR4BSZ9_9HELO</name>
<protein>
    <submittedName>
        <fullName evidence="2">Uncharacterized protein</fullName>
    </submittedName>
</protein>
<organism evidence="2 3">
    <name type="scientific">Oculimacula yallundae</name>
    <dbReference type="NCBI Taxonomy" id="86028"/>
    <lineage>
        <taxon>Eukaryota</taxon>
        <taxon>Fungi</taxon>
        <taxon>Dikarya</taxon>
        <taxon>Ascomycota</taxon>
        <taxon>Pezizomycotina</taxon>
        <taxon>Leotiomycetes</taxon>
        <taxon>Helotiales</taxon>
        <taxon>Ploettnerulaceae</taxon>
        <taxon>Oculimacula</taxon>
    </lineage>
</organism>
<reference evidence="2 3" key="1">
    <citation type="journal article" date="2024" name="Commun. Biol.">
        <title>Comparative genomic analysis of thermophilic fungi reveals convergent evolutionary adaptations and gene losses.</title>
        <authorList>
            <person name="Steindorff A.S."/>
            <person name="Aguilar-Pontes M.V."/>
            <person name="Robinson A.J."/>
            <person name="Andreopoulos B."/>
            <person name="LaButti K."/>
            <person name="Kuo A."/>
            <person name="Mondo S."/>
            <person name="Riley R."/>
            <person name="Otillar R."/>
            <person name="Haridas S."/>
            <person name="Lipzen A."/>
            <person name="Grimwood J."/>
            <person name="Schmutz J."/>
            <person name="Clum A."/>
            <person name="Reid I.D."/>
            <person name="Moisan M.C."/>
            <person name="Butler G."/>
            <person name="Nguyen T.T.M."/>
            <person name="Dewar K."/>
            <person name="Conant G."/>
            <person name="Drula E."/>
            <person name="Henrissat B."/>
            <person name="Hansel C."/>
            <person name="Singer S."/>
            <person name="Hutchinson M.I."/>
            <person name="de Vries R.P."/>
            <person name="Natvig D.O."/>
            <person name="Powell A.J."/>
            <person name="Tsang A."/>
            <person name="Grigoriev I.V."/>
        </authorList>
    </citation>
    <scope>NUCLEOTIDE SEQUENCE [LARGE SCALE GENOMIC DNA]</scope>
    <source>
        <strain evidence="2 3">CBS 494.80</strain>
    </source>
</reference>
<comment type="caution">
    <text evidence="2">The sequence shown here is derived from an EMBL/GenBank/DDBJ whole genome shotgun (WGS) entry which is preliminary data.</text>
</comment>
<proteinExistence type="predicted"/>
<dbReference type="Proteomes" id="UP001595075">
    <property type="component" value="Unassembled WGS sequence"/>
</dbReference>
<gene>
    <name evidence="2" type="ORF">VTL71DRAFT_9621</name>
</gene>
<dbReference type="EMBL" id="JAZHXI010000023">
    <property type="protein sequence ID" value="KAL2060226.1"/>
    <property type="molecule type" value="Genomic_DNA"/>
</dbReference>
<keyword evidence="3" id="KW-1185">Reference proteome</keyword>
<evidence type="ECO:0000256" key="1">
    <source>
        <dbReference type="SAM" id="MobiDB-lite"/>
    </source>
</evidence>